<evidence type="ECO:0000313" key="2">
    <source>
        <dbReference type="EMBL" id="MBO2007281.1"/>
    </source>
</evidence>
<protein>
    <submittedName>
        <fullName evidence="2">Uncharacterized protein</fullName>
    </submittedName>
</protein>
<feature type="compositionally biased region" description="Basic residues" evidence="1">
    <location>
        <begin position="18"/>
        <end position="33"/>
    </location>
</feature>
<accession>A0A939NQW4</accession>
<comment type="caution">
    <text evidence="2">The sequence shown here is derived from an EMBL/GenBank/DDBJ whole genome shotgun (WGS) entry which is preliminary data.</text>
</comment>
<sequence>MMQEEINLIPPGAGTNWPRRRRSATRWRRQARRQRGEHEQFFRTMLADIDEPSLPFGLSDVHGEGRDISTAHPPTARSTNSCGGRRGGWASARQPVPPGPGAGIGARYRPR</sequence>
<evidence type="ECO:0000256" key="1">
    <source>
        <dbReference type="SAM" id="MobiDB-lite"/>
    </source>
</evidence>
<dbReference type="AlphaFoldDB" id="A0A939NQW4"/>
<reference evidence="2" key="1">
    <citation type="submission" date="2021-03" db="EMBL/GenBank/DDBJ databases">
        <title>Molecular epidemiology and mechanisms of colistin and carbapenem resistance in Enterobacteriaceae from clinical isolates, the environment and porcine samples in Pretoria, South Africa.</title>
        <authorList>
            <person name="Bogoshi D."/>
            <person name="Mbelle N.M."/>
            <person name="Naidoo V."/>
            <person name="Osei Sekyere J."/>
        </authorList>
    </citation>
    <scope>NUCLEOTIDE SEQUENCE</scope>
    <source>
        <strain evidence="2">C080</strain>
    </source>
</reference>
<proteinExistence type="predicted"/>
<gene>
    <name evidence="2" type="ORF">J4732_19715</name>
</gene>
<name>A0A939NQW4_SERMA</name>
<feature type="region of interest" description="Disordered" evidence="1">
    <location>
        <begin position="1"/>
        <end position="39"/>
    </location>
</feature>
<organism evidence="2">
    <name type="scientific">Serratia marcescens</name>
    <dbReference type="NCBI Taxonomy" id="615"/>
    <lineage>
        <taxon>Bacteria</taxon>
        <taxon>Pseudomonadati</taxon>
        <taxon>Pseudomonadota</taxon>
        <taxon>Gammaproteobacteria</taxon>
        <taxon>Enterobacterales</taxon>
        <taxon>Yersiniaceae</taxon>
        <taxon>Serratia</taxon>
    </lineage>
</organism>
<dbReference type="EMBL" id="JAGETR010000166">
    <property type="protein sequence ID" value="MBO2007281.1"/>
    <property type="molecule type" value="Genomic_DNA"/>
</dbReference>
<feature type="region of interest" description="Disordered" evidence="1">
    <location>
        <begin position="52"/>
        <end position="111"/>
    </location>
</feature>